<dbReference type="Proteomes" id="UP000198790">
    <property type="component" value="Unassembled WGS sequence"/>
</dbReference>
<proteinExistence type="predicted"/>
<dbReference type="AlphaFoldDB" id="A0A1I1B358"/>
<accession>A0A1I1B358</accession>
<evidence type="ECO:0008006" key="3">
    <source>
        <dbReference type="Google" id="ProtNLM"/>
    </source>
</evidence>
<dbReference type="RefSeq" id="WP_092898313.1">
    <property type="nucleotide sequence ID" value="NZ_FOKK01000010.1"/>
</dbReference>
<dbReference type="OrthoDB" id="1435962at2"/>
<reference evidence="1 2" key="1">
    <citation type="submission" date="2016-10" db="EMBL/GenBank/DDBJ databases">
        <authorList>
            <person name="de Groot N.N."/>
        </authorList>
    </citation>
    <scope>NUCLEOTIDE SEQUENCE [LARGE SCALE GENOMIC DNA]</scope>
    <source>
        <strain evidence="1 2">DSM 23399</strain>
    </source>
</reference>
<dbReference type="STRING" id="237018.SAMN04489723_11010"/>
<protein>
    <recommendedName>
        <fullName evidence="3">DUF4145 domain-containing protein</fullName>
    </recommendedName>
</protein>
<organism evidence="1 2">
    <name type="scientific">Algoriphagus aquimarinus</name>
    <dbReference type="NCBI Taxonomy" id="237018"/>
    <lineage>
        <taxon>Bacteria</taxon>
        <taxon>Pseudomonadati</taxon>
        <taxon>Bacteroidota</taxon>
        <taxon>Cytophagia</taxon>
        <taxon>Cytophagales</taxon>
        <taxon>Cyclobacteriaceae</taxon>
        <taxon>Algoriphagus</taxon>
    </lineage>
</organism>
<evidence type="ECO:0000313" key="2">
    <source>
        <dbReference type="Proteomes" id="UP000198790"/>
    </source>
</evidence>
<dbReference type="EMBL" id="FOKK01000010">
    <property type="protein sequence ID" value="SFB42963.1"/>
    <property type="molecule type" value="Genomic_DNA"/>
</dbReference>
<evidence type="ECO:0000313" key="1">
    <source>
        <dbReference type="EMBL" id="SFB42963.1"/>
    </source>
</evidence>
<keyword evidence="2" id="KW-1185">Reference proteome</keyword>
<sequence length="229" mass="26025">MESIKKRVVHLQENAKAQFEKLKKNDSSFNIGAFSDLNFHDESMEIYYGTISVLENIYGKNSSHIKELLLINNKILSIKYKSIEARDAQLLTSIIGILSNLKYEIENDLLVSIEKSISKEIFTDFISFSKEQYSSGDLKICSVLICAALEDSLKKIADINGLNVTKKSMAEIINALKSKGIIQKNIASLLEPYTRLRNKVFHADWESFDKSEIGSLIAFTEEFVKDHFK</sequence>
<gene>
    <name evidence="1" type="ORF">SAMN04489723_11010</name>
</gene>
<name>A0A1I1B358_9BACT</name>